<gene>
    <name evidence="2" type="ORF">ETSY2_24975</name>
</gene>
<feature type="transmembrane region" description="Helical" evidence="1">
    <location>
        <begin position="434"/>
        <end position="453"/>
    </location>
</feature>
<accession>W4M4I8</accession>
<proteinExistence type="predicted"/>
<evidence type="ECO:0000313" key="2">
    <source>
        <dbReference type="EMBL" id="ETX05098.1"/>
    </source>
</evidence>
<comment type="caution">
    <text evidence="2">The sequence shown here is derived from an EMBL/GenBank/DDBJ whole genome shotgun (WGS) entry which is preliminary data.</text>
</comment>
<keyword evidence="1" id="KW-0472">Membrane</keyword>
<feature type="transmembrane region" description="Helical" evidence="1">
    <location>
        <begin position="101"/>
        <end position="118"/>
    </location>
</feature>
<dbReference type="EMBL" id="AZHX01001045">
    <property type="protein sequence ID" value="ETX05098.1"/>
    <property type="molecule type" value="Genomic_DNA"/>
</dbReference>
<dbReference type="Pfam" id="PF00873">
    <property type="entry name" value="ACR_tran"/>
    <property type="match status" value="1"/>
</dbReference>
<evidence type="ECO:0008006" key="4">
    <source>
        <dbReference type="Google" id="ProtNLM"/>
    </source>
</evidence>
<dbReference type="GO" id="GO:0042910">
    <property type="term" value="F:xenobiotic transmembrane transporter activity"/>
    <property type="evidence" value="ECO:0007669"/>
    <property type="project" value="TreeGrafter"/>
</dbReference>
<dbReference type="SUPFAM" id="SSF82714">
    <property type="entry name" value="Multidrug efflux transporter AcrB TolC docking domain, DN and DC subdomains"/>
    <property type="match status" value="1"/>
</dbReference>
<dbReference type="Gene3D" id="3.30.70.1430">
    <property type="entry name" value="Multidrug efflux transporter AcrB pore domain"/>
    <property type="match status" value="1"/>
</dbReference>
<keyword evidence="3" id="KW-1185">Reference proteome</keyword>
<dbReference type="PRINTS" id="PR00702">
    <property type="entry name" value="ACRIFLAVINRP"/>
</dbReference>
<name>W4M4I8_9BACT</name>
<feature type="transmembrane region" description="Helical" evidence="1">
    <location>
        <begin position="35"/>
        <end position="54"/>
    </location>
</feature>
<sequence>MAHRTASTLTTLCVFFPLIFMQGMMGIVFQELALTVAFALLASLLVAITLVPMLSSRWLKQVPNGAMTASTNVLRRLWDSVLITAENGYRRLLGTVLHHRLVVLGLCLIPLVLSYVAYGSLGSELLPSVDEGMMYIRLSMPVGTRLEVTDSILTDIEQTVYETAPDVQAMFARSGLRYSGGGGTHTGFLWVRLTERSQRTEPLEDVIASLKRKLSTYPDAKVRIVPRPSDVARLLGASRTERLEVDVFGFDLQRGRDLAKDIEQQIKAIDGISYTRLDLDDSRPEMKIRIDRQKAAALGISVRSILEAVETSIAGTVASQFREGREEYDIRVRFRKADRQALTDLDRIVVTTPAGRHVPLRSLTVATSGTGPITIQRRGQERSVTIKAGLTGDRDFGSIAQEIEYLLASLDLPDGFQAVMAGERQEQLEANRNMVLMILLAALLVYMIMAALFESLLHPFVILCTLPFAIVGGIGILWFTNTNLSMPVYIGGIMLIGIAVNNGIVMIAYIQQLRQNGLGIREAALQGAVTRLRPILITTLTTTLALIPMAVGFGEGAEIWAPLGRVVVGGLFVAALFTLFFTPTLYTLLEALRPSPAGIEPITTEVQATVGD</sequence>
<feature type="transmembrane region" description="Helical" evidence="1">
    <location>
        <begin position="486"/>
        <end position="510"/>
    </location>
</feature>
<dbReference type="GO" id="GO:0005886">
    <property type="term" value="C:plasma membrane"/>
    <property type="evidence" value="ECO:0007669"/>
    <property type="project" value="TreeGrafter"/>
</dbReference>
<dbReference type="PANTHER" id="PTHR32063:SF0">
    <property type="entry name" value="SWARMING MOTILITY PROTEIN SWRC"/>
    <property type="match status" value="1"/>
</dbReference>
<evidence type="ECO:0000313" key="3">
    <source>
        <dbReference type="Proteomes" id="UP000019140"/>
    </source>
</evidence>
<dbReference type="PANTHER" id="PTHR32063">
    <property type="match status" value="1"/>
</dbReference>
<dbReference type="Gene3D" id="1.20.1640.10">
    <property type="entry name" value="Multidrug efflux transporter AcrB transmembrane domain"/>
    <property type="match status" value="2"/>
</dbReference>
<keyword evidence="1" id="KW-1133">Transmembrane helix</keyword>
<dbReference type="InterPro" id="IPR001036">
    <property type="entry name" value="Acrflvin-R"/>
</dbReference>
<feature type="transmembrane region" description="Helical" evidence="1">
    <location>
        <begin position="566"/>
        <end position="589"/>
    </location>
</feature>
<dbReference type="SUPFAM" id="SSF82693">
    <property type="entry name" value="Multidrug efflux transporter AcrB pore domain, PN1, PN2, PC1 and PC2 subdomains"/>
    <property type="match status" value="1"/>
</dbReference>
<dbReference type="SUPFAM" id="SSF82866">
    <property type="entry name" value="Multidrug efflux transporter AcrB transmembrane domain"/>
    <property type="match status" value="2"/>
</dbReference>
<feature type="transmembrane region" description="Helical" evidence="1">
    <location>
        <begin position="460"/>
        <end position="480"/>
    </location>
</feature>
<feature type="transmembrane region" description="Helical" evidence="1">
    <location>
        <begin position="12"/>
        <end position="29"/>
    </location>
</feature>
<dbReference type="AlphaFoldDB" id="W4M4I8"/>
<feature type="transmembrane region" description="Helical" evidence="1">
    <location>
        <begin position="531"/>
        <end position="554"/>
    </location>
</feature>
<reference evidence="2 3" key="1">
    <citation type="journal article" date="2014" name="Nature">
        <title>An environmental bacterial taxon with a large and distinct metabolic repertoire.</title>
        <authorList>
            <person name="Wilson M.C."/>
            <person name="Mori T."/>
            <person name="Ruckert C."/>
            <person name="Uria A.R."/>
            <person name="Helf M.J."/>
            <person name="Takada K."/>
            <person name="Gernert C."/>
            <person name="Steffens U.A."/>
            <person name="Heycke N."/>
            <person name="Schmitt S."/>
            <person name="Rinke C."/>
            <person name="Helfrich E.J."/>
            <person name="Brachmann A.O."/>
            <person name="Gurgui C."/>
            <person name="Wakimoto T."/>
            <person name="Kracht M."/>
            <person name="Crusemann M."/>
            <person name="Hentschel U."/>
            <person name="Abe I."/>
            <person name="Matsunaga S."/>
            <person name="Kalinowski J."/>
            <person name="Takeyama H."/>
            <person name="Piel J."/>
        </authorList>
    </citation>
    <scope>NUCLEOTIDE SEQUENCE [LARGE SCALE GENOMIC DNA]</scope>
    <source>
        <strain evidence="3">TSY2</strain>
    </source>
</reference>
<dbReference type="Proteomes" id="UP000019140">
    <property type="component" value="Unassembled WGS sequence"/>
</dbReference>
<organism evidence="2 3">
    <name type="scientific">Candidatus Entotheonella gemina</name>
    <dbReference type="NCBI Taxonomy" id="1429439"/>
    <lineage>
        <taxon>Bacteria</taxon>
        <taxon>Pseudomonadati</taxon>
        <taxon>Nitrospinota/Tectimicrobiota group</taxon>
        <taxon>Candidatus Tectimicrobiota</taxon>
        <taxon>Candidatus Entotheonellia</taxon>
        <taxon>Candidatus Entotheonellales</taxon>
        <taxon>Candidatus Entotheonellaceae</taxon>
        <taxon>Candidatus Entotheonella</taxon>
    </lineage>
</organism>
<dbReference type="InterPro" id="IPR027463">
    <property type="entry name" value="AcrB_DN_DC_subdom"/>
</dbReference>
<dbReference type="HOGENOM" id="CLU_002755_1_2_7"/>
<protein>
    <recommendedName>
        <fullName evidence="4">Acriflavin resistance protein</fullName>
    </recommendedName>
</protein>
<keyword evidence="1" id="KW-0812">Transmembrane</keyword>
<evidence type="ECO:0000256" key="1">
    <source>
        <dbReference type="SAM" id="Phobius"/>
    </source>
</evidence>
<dbReference type="Gene3D" id="3.30.2090.10">
    <property type="entry name" value="Multidrug efflux transporter AcrB TolC docking domain, DN and DC subdomains"/>
    <property type="match status" value="1"/>
</dbReference>